<reference evidence="1" key="1">
    <citation type="submission" date="2020-10" db="EMBL/GenBank/DDBJ databases">
        <title>Sequencing the genomes of 1000 actinobacteria strains.</title>
        <authorList>
            <person name="Klenk H.-P."/>
        </authorList>
    </citation>
    <scope>NUCLEOTIDE SEQUENCE</scope>
    <source>
        <strain evidence="1">DSM 46832</strain>
    </source>
</reference>
<proteinExistence type="predicted"/>
<sequence>MVIDLAAAADLGDTYDFAINELLAADARPTLVVADETEAKWGTADVGLELVPVVRYREPWTRDAVHSSHHRAEVGTEITAWDTLALSSLAATGTRGVGHQSHQQGASVR</sequence>
<organism evidence="1 2">
    <name type="scientific">Plantactinospora soyae</name>
    <dbReference type="NCBI Taxonomy" id="1544732"/>
    <lineage>
        <taxon>Bacteria</taxon>
        <taxon>Bacillati</taxon>
        <taxon>Actinomycetota</taxon>
        <taxon>Actinomycetes</taxon>
        <taxon>Micromonosporales</taxon>
        <taxon>Micromonosporaceae</taxon>
        <taxon>Plantactinospora</taxon>
    </lineage>
</organism>
<dbReference type="AlphaFoldDB" id="A0A927R695"/>
<name>A0A927R695_9ACTN</name>
<protein>
    <submittedName>
        <fullName evidence="1">Uncharacterized protein</fullName>
    </submittedName>
</protein>
<comment type="caution">
    <text evidence="1">The sequence shown here is derived from an EMBL/GenBank/DDBJ whole genome shotgun (WGS) entry which is preliminary data.</text>
</comment>
<gene>
    <name evidence="1" type="ORF">H4W31_003857</name>
</gene>
<keyword evidence="2" id="KW-1185">Reference proteome</keyword>
<evidence type="ECO:0000313" key="2">
    <source>
        <dbReference type="Proteomes" id="UP000649753"/>
    </source>
</evidence>
<dbReference type="RefSeq" id="WP_192767925.1">
    <property type="nucleotide sequence ID" value="NZ_JADBEB010000001.1"/>
</dbReference>
<dbReference type="Proteomes" id="UP000649753">
    <property type="component" value="Unassembled WGS sequence"/>
</dbReference>
<accession>A0A927R695</accession>
<dbReference type="EMBL" id="JADBEB010000001">
    <property type="protein sequence ID" value="MBE1488219.1"/>
    <property type="molecule type" value="Genomic_DNA"/>
</dbReference>
<evidence type="ECO:0000313" key="1">
    <source>
        <dbReference type="EMBL" id="MBE1488219.1"/>
    </source>
</evidence>